<dbReference type="EMBL" id="FR824060">
    <property type="protein sequence ID" value="CCA15768.1"/>
    <property type="molecule type" value="Genomic_DNA"/>
</dbReference>
<dbReference type="AlphaFoldDB" id="F0W3X3"/>
<proteinExistence type="predicted"/>
<reference evidence="1" key="2">
    <citation type="submission" date="2011-02" db="EMBL/GenBank/DDBJ databases">
        <authorList>
            <person name="MacLean D."/>
        </authorList>
    </citation>
    <scope>NUCLEOTIDE SEQUENCE</scope>
</reference>
<name>F0W3X3_9STRA</name>
<evidence type="ECO:0000313" key="1">
    <source>
        <dbReference type="EMBL" id="CCA15768.1"/>
    </source>
</evidence>
<protein>
    <submittedName>
        <fullName evidence="1">AlNc14C15G1674 protein</fullName>
    </submittedName>
</protein>
<accession>F0W3X3</accession>
<sequence>MHSALKRGWKMQRVFRSAIVPRRLLSSENTLDHTNAQTFVLVMLEQEKRLLKIIDDETYIFFCPMNKTSIGVLVEQSLDTLHQPLSQFRSSRHDLYTEYHVKERKRKIQTSRSSAEGAVLDMQELLITTNLDKIAEESIDLASLFNQREKVEMSSLSRDISSALHRCIDINGRIKKIIETHYPRFLQELPPDFGHFTSKADSHVLDEGLFTNQSAEHLSK</sequence>
<organism evidence="1">
    <name type="scientific">Albugo laibachii Nc14</name>
    <dbReference type="NCBI Taxonomy" id="890382"/>
    <lineage>
        <taxon>Eukaryota</taxon>
        <taxon>Sar</taxon>
        <taxon>Stramenopiles</taxon>
        <taxon>Oomycota</taxon>
        <taxon>Peronosporomycetes</taxon>
        <taxon>Albuginales</taxon>
        <taxon>Albuginaceae</taxon>
        <taxon>Albugo</taxon>
    </lineage>
</organism>
<dbReference type="HOGENOM" id="CLU_1258072_0_0_1"/>
<gene>
    <name evidence="1" type="primary">AlNc14C15G1674</name>
    <name evidence="1" type="ORF">ALNC14_019110</name>
</gene>
<reference evidence="1" key="1">
    <citation type="journal article" date="2011" name="PLoS Biol.">
        <title>Gene gain and loss during evolution of obligate parasitism in the white rust pathogen of Arabidopsis thaliana.</title>
        <authorList>
            <person name="Kemen E."/>
            <person name="Gardiner A."/>
            <person name="Schultz-Larsen T."/>
            <person name="Kemen A.C."/>
            <person name="Balmuth A.L."/>
            <person name="Robert-Seilaniantz A."/>
            <person name="Bailey K."/>
            <person name="Holub E."/>
            <person name="Studholme D.J."/>
            <person name="Maclean D."/>
            <person name="Jones J.D."/>
        </authorList>
    </citation>
    <scope>NUCLEOTIDE SEQUENCE</scope>
</reference>